<evidence type="ECO:0000313" key="3">
    <source>
        <dbReference type="Proteomes" id="UP000001312"/>
    </source>
</evidence>
<dbReference type="AlphaFoldDB" id="A7E6B2"/>
<proteinExistence type="predicted"/>
<reference evidence="3" key="1">
    <citation type="journal article" date="2011" name="PLoS Genet.">
        <title>Genomic analysis of the necrotrophic fungal pathogens Sclerotinia sclerotiorum and Botrytis cinerea.</title>
        <authorList>
            <person name="Amselem J."/>
            <person name="Cuomo C.A."/>
            <person name="van Kan J.A."/>
            <person name="Viaud M."/>
            <person name="Benito E.P."/>
            <person name="Couloux A."/>
            <person name="Coutinho P.M."/>
            <person name="de Vries R.P."/>
            <person name="Dyer P.S."/>
            <person name="Fillinger S."/>
            <person name="Fournier E."/>
            <person name="Gout L."/>
            <person name="Hahn M."/>
            <person name="Kohn L."/>
            <person name="Lapalu N."/>
            <person name="Plummer K.M."/>
            <person name="Pradier J.M."/>
            <person name="Quevillon E."/>
            <person name="Sharon A."/>
            <person name="Simon A."/>
            <person name="ten Have A."/>
            <person name="Tudzynski B."/>
            <person name="Tudzynski P."/>
            <person name="Wincker P."/>
            <person name="Andrew M."/>
            <person name="Anthouard V."/>
            <person name="Beever R.E."/>
            <person name="Beffa R."/>
            <person name="Benoit I."/>
            <person name="Bouzid O."/>
            <person name="Brault B."/>
            <person name="Chen Z."/>
            <person name="Choquer M."/>
            <person name="Collemare J."/>
            <person name="Cotton P."/>
            <person name="Danchin E.G."/>
            <person name="Da Silva C."/>
            <person name="Gautier A."/>
            <person name="Giraud C."/>
            <person name="Giraud T."/>
            <person name="Gonzalez C."/>
            <person name="Grossetete S."/>
            <person name="Guldener U."/>
            <person name="Henrissat B."/>
            <person name="Howlett B.J."/>
            <person name="Kodira C."/>
            <person name="Kretschmer M."/>
            <person name="Lappartient A."/>
            <person name="Leroch M."/>
            <person name="Levis C."/>
            <person name="Mauceli E."/>
            <person name="Neuveglise C."/>
            <person name="Oeser B."/>
            <person name="Pearson M."/>
            <person name="Poulain J."/>
            <person name="Poussereau N."/>
            <person name="Quesneville H."/>
            <person name="Rascle C."/>
            <person name="Schumacher J."/>
            <person name="Segurens B."/>
            <person name="Sexton A."/>
            <person name="Silva E."/>
            <person name="Sirven C."/>
            <person name="Soanes D.M."/>
            <person name="Talbot N.J."/>
            <person name="Templeton M."/>
            <person name="Yandava C."/>
            <person name="Yarden O."/>
            <person name="Zeng Q."/>
            <person name="Rollins J.A."/>
            <person name="Lebrun M.H."/>
            <person name="Dickman M."/>
        </authorList>
    </citation>
    <scope>NUCLEOTIDE SEQUENCE [LARGE SCALE GENOMIC DNA]</scope>
    <source>
        <strain evidence="3">ATCC 18683 / 1980 / Ss-1</strain>
    </source>
</reference>
<dbReference type="Proteomes" id="UP000001312">
    <property type="component" value="Unassembled WGS sequence"/>
</dbReference>
<evidence type="ECO:0000313" key="2">
    <source>
        <dbReference type="EMBL" id="EDN91434.1"/>
    </source>
</evidence>
<dbReference type="InParanoid" id="A7E6B2"/>
<keyword evidence="1" id="KW-0812">Transmembrane</keyword>
<feature type="transmembrane region" description="Helical" evidence="1">
    <location>
        <begin position="47"/>
        <end position="64"/>
    </location>
</feature>
<name>A7E6B2_SCLS1</name>
<dbReference type="EMBL" id="CH476621">
    <property type="protein sequence ID" value="EDN91434.1"/>
    <property type="molecule type" value="Genomic_DNA"/>
</dbReference>
<accession>A7E6B2</accession>
<organism evidence="2 3">
    <name type="scientific">Sclerotinia sclerotiorum (strain ATCC 18683 / 1980 / Ss-1)</name>
    <name type="common">White mold</name>
    <name type="synonym">Whetzelinia sclerotiorum</name>
    <dbReference type="NCBI Taxonomy" id="665079"/>
    <lineage>
        <taxon>Eukaryota</taxon>
        <taxon>Fungi</taxon>
        <taxon>Dikarya</taxon>
        <taxon>Ascomycota</taxon>
        <taxon>Pezizomycotina</taxon>
        <taxon>Leotiomycetes</taxon>
        <taxon>Helotiales</taxon>
        <taxon>Sclerotiniaceae</taxon>
        <taxon>Sclerotinia</taxon>
    </lineage>
</organism>
<evidence type="ECO:0000256" key="1">
    <source>
        <dbReference type="SAM" id="Phobius"/>
    </source>
</evidence>
<dbReference type="HOGENOM" id="CLU_2122549_0_0_1"/>
<gene>
    <name evidence="2" type="ORF">SS1G_00837</name>
</gene>
<keyword evidence="3" id="KW-1185">Reference proteome</keyword>
<protein>
    <submittedName>
        <fullName evidence="2">Uncharacterized protein</fullName>
    </submittedName>
</protein>
<dbReference type="RefSeq" id="XP_001598748.1">
    <property type="nucleotide sequence ID" value="XM_001598698.1"/>
</dbReference>
<sequence>MSFGCCFNEEKLFIKDIRAESGYHSILSCKSAISHSTKRLTSRRFKIFKAFFCVLYTVFLLWNTKEVSSRAVHLNSTLMSTCRHAGIFNGQNTYYELGDCPFDLWLLQEQLHMY</sequence>
<keyword evidence="1" id="KW-1133">Transmembrane helix</keyword>
<dbReference type="GeneID" id="5494578"/>
<keyword evidence="1" id="KW-0472">Membrane</keyword>
<dbReference type="KEGG" id="ssl:SS1G_00837"/>